<feature type="binding site" evidence="7">
    <location>
        <position position="142"/>
    </location>
    <ligand>
        <name>carbamoyl phosphate</name>
        <dbReference type="ChEBI" id="CHEBI:58228"/>
    </ligand>
</feature>
<comment type="pathway">
    <text evidence="1 7">Pyrimidine metabolism; UMP biosynthesis via de novo pathway; (S)-dihydroorotate from bicarbonate: step 2/3.</text>
</comment>
<keyword evidence="3 7" id="KW-0808">Transferase</keyword>
<proteinExistence type="inferred from homology"/>
<gene>
    <name evidence="7" type="primary">pyrB</name>
    <name evidence="10" type="ORF">rosag_30700</name>
</gene>
<dbReference type="InterPro" id="IPR036901">
    <property type="entry name" value="Asp/Orn_carbamoylTrfase_sf"/>
</dbReference>
<feature type="domain" description="Aspartate/ornithine carbamoyltransferase Asp/Orn-binding" evidence="8">
    <location>
        <begin position="159"/>
        <end position="305"/>
    </location>
</feature>
<feature type="binding site" evidence="7">
    <location>
        <position position="267"/>
    </location>
    <ligand>
        <name>carbamoyl phosphate</name>
        <dbReference type="ChEBI" id="CHEBI:58228"/>
    </ligand>
</feature>
<dbReference type="PROSITE" id="PS00097">
    <property type="entry name" value="CARBAMOYLTRANSFERASE"/>
    <property type="match status" value="1"/>
</dbReference>
<feature type="binding site" evidence="7">
    <location>
        <position position="62"/>
    </location>
    <ligand>
        <name>carbamoyl phosphate</name>
        <dbReference type="ChEBI" id="CHEBI:58228"/>
    </ligand>
</feature>
<dbReference type="EMBL" id="BRXS01000004">
    <property type="protein sequence ID" value="GLC26557.1"/>
    <property type="molecule type" value="Genomic_DNA"/>
</dbReference>
<feature type="domain" description="Aspartate/ornithine carbamoyltransferase carbamoyl-P binding" evidence="9">
    <location>
        <begin position="9"/>
        <end position="151"/>
    </location>
</feature>
<dbReference type="FunFam" id="3.40.50.1370:FF:000007">
    <property type="entry name" value="Aspartate carbamoyltransferase"/>
    <property type="match status" value="1"/>
</dbReference>
<dbReference type="PRINTS" id="PR00100">
    <property type="entry name" value="AOTCASE"/>
</dbReference>
<dbReference type="InterPro" id="IPR006131">
    <property type="entry name" value="Asp_carbamoyltransf_Asp/Orn-bd"/>
</dbReference>
<keyword evidence="4 7" id="KW-0665">Pyrimidine biosynthesis</keyword>
<dbReference type="GO" id="GO:0006520">
    <property type="term" value="P:amino acid metabolic process"/>
    <property type="evidence" value="ECO:0007669"/>
    <property type="project" value="InterPro"/>
</dbReference>
<feature type="binding site" evidence="7">
    <location>
        <position position="226"/>
    </location>
    <ligand>
        <name>L-aspartate</name>
        <dbReference type="ChEBI" id="CHEBI:29991"/>
    </ligand>
</feature>
<dbReference type="InterPro" id="IPR002082">
    <property type="entry name" value="Asp_carbamoyltransf"/>
</dbReference>
<comment type="similarity">
    <text evidence="2 7">Belongs to the aspartate/ornithine carbamoyltransferase superfamily. ATCase family.</text>
</comment>
<feature type="binding site" evidence="7">
    <location>
        <position position="139"/>
    </location>
    <ligand>
        <name>carbamoyl phosphate</name>
        <dbReference type="ChEBI" id="CHEBI:58228"/>
    </ligand>
</feature>
<dbReference type="GO" id="GO:0044205">
    <property type="term" value="P:'de novo' UMP biosynthetic process"/>
    <property type="evidence" value="ECO:0007669"/>
    <property type="project" value="UniProtKB-UniRule"/>
</dbReference>
<evidence type="ECO:0000256" key="4">
    <source>
        <dbReference type="ARBA" id="ARBA00022975"/>
    </source>
</evidence>
<evidence type="ECO:0000256" key="5">
    <source>
        <dbReference type="ARBA" id="ARBA00043884"/>
    </source>
</evidence>
<evidence type="ECO:0000313" key="11">
    <source>
        <dbReference type="Proteomes" id="UP001161325"/>
    </source>
</evidence>
<evidence type="ECO:0000256" key="6">
    <source>
        <dbReference type="ARBA" id="ARBA00048859"/>
    </source>
</evidence>
<keyword evidence="11" id="KW-1185">Reference proteome</keyword>
<comment type="function">
    <text evidence="5 7">Catalyzes the condensation of carbamoyl phosphate and aspartate to form carbamoyl aspartate and inorganic phosphate, the committed step in the de novo pyrimidine nucleotide biosynthesis pathway.</text>
</comment>
<protein>
    <recommendedName>
        <fullName evidence="7">Aspartate carbamoyltransferase</fullName>
        <ecNumber evidence="7">2.1.3.2</ecNumber>
    </recommendedName>
    <alternativeName>
        <fullName evidence="7">Aspartate transcarbamylase</fullName>
        <shortName evidence="7">ATCase</shortName>
    </alternativeName>
</protein>
<feature type="binding site" evidence="7">
    <location>
        <position position="172"/>
    </location>
    <ligand>
        <name>L-aspartate</name>
        <dbReference type="ChEBI" id="CHEBI:29991"/>
    </ligand>
</feature>
<feature type="binding site" evidence="7">
    <location>
        <position position="268"/>
    </location>
    <ligand>
        <name>carbamoyl phosphate</name>
        <dbReference type="ChEBI" id="CHEBI:58228"/>
    </ligand>
</feature>
<evidence type="ECO:0000256" key="3">
    <source>
        <dbReference type="ARBA" id="ARBA00022679"/>
    </source>
</evidence>
<evidence type="ECO:0000256" key="7">
    <source>
        <dbReference type="HAMAP-Rule" id="MF_00001"/>
    </source>
</evidence>
<dbReference type="RefSeq" id="WP_284351007.1">
    <property type="nucleotide sequence ID" value="NZ_BRXS01000004.1"/>
</dbReference>
<evidence type="ECO:0000256" key="2">
    <source>
        <dbReference type="ARBA" id="ARBA00008896"/>
    </source>
</evidence>
<dbReference type="GO" id="GO:0005829">
    <property type="term" value="C:cytosol"/>
    <property type="evidence" value="ECO:0007669"/>
    <property type="project" value="TreeGrafter"/>
</dbReference>
<dbReference type="EC" id="2.1.3.2" evidence="7"/>
<dbReference type="Pfam" id="PF00185">
    <property type="entry name" value="OTCace"/>
    <property type="match status" value="1"/>
</dbReference>
<feature type="binding site" evidence="7">
    <location>
        <position position="61"/>
    </location>
    <ligand>
        <name>carbamoyl phosphate</name>
        <dbReference type="ChEBI" id="CHEBI:58228"/>
    </ligand>
</feature>
<sequence length="327" mass="35472">MTGATRLGKDLLALEPLSPEQIRLILDTAEPFREISERAIKKVPTLRGQTVVNLFFEASTRTRISFEFAEKRMSADTVSIAASGSSVAKGETLVDTARNLEAMRIDMVVVRHGSSGAAQFLAERIESNVINAGDGTHEHPTQGLLDLLTLRHRFGSLEGRRVCIVGDVLHSRVARSNIWGLKKLGAQVGVCGPRSLLPNAIDELGVEVFDRVEAAIEWAEALNVLRLQLERMQAGYIPSLREYNRVFGVTRERLERAPGDMLILHPGPMNRGVEIDSDVADGPHSVILDQVTNGVAVRMAVLYLLAGGRPELAEAAKSAGKGRGGDA</sequence>
<dbReference type="PANTHER" id="PTHR45753:SF6">
    <property type="entry name" value="ASPARTATE CARBAMOYLTRANSFERASE"/>
    <property type="match status" value="1"/>
</dbReference>
<dbReference type="NCBIfam" id="TIGR00670">
    <property type="entry name" value="asp_carb_tr"/>
    <property type="match status" value="1"/>
</dbReference>
<feature type="binding site" evidence="7">
    <location>
        <position position="111"/>
    </location>
    <ligand>
        <name>carbamoyl phosphate</name>
        <dbReference type="ChEBI" id="CHEBI:58228"/>
    </ligand>
</feature>
<name>A0AA37Q8C1_9BACT</name>
<comment type="caution">
    <text evidence="10">The sequence shown here is derived from an EMBL/GenBank/DDBJ whole genome shotgun (WGS) entry which is preliminary data.</text>
</comment>
<evidence type="ECO:0000259" key="8">
    <source>
        <dbReference type="Pfam" id="PF00185"/>
    </source>
</evidence>
<dbReference type="GO" id="GO:0004070">
    <property type="term" value="F:aspartate carbamoyltransferase activity"/>
    <property type="evidence" value="ECO:0007669"/>
    <property type="project" value="UniProtKB-UniRule"/>
</dbReference>
<dbReference type="GO" id="GO:0006207">
    <property type="term" value="P:'de novo' pyrimidine nucleobase biosynthetic process"/>
    <property type="evidence" value="ECO:0007669"/>
    <property type="project" value="InterPro"/>
</dbReference>
<dbReference type="InterPro" id="IPR006130">
    <property type="entry name" value="Asp/Orn_carbamoylTrfase"/>
</dbReference>
<dbReference type="Pfam" id="PF02729">
    <property type="entry name" value="OTCace_N"/>
    <property type="match status" value="1"/>
</dbReference>
<evidence type="ECO:0000256" key="1">
    <source>
        <dbReference type="ARBA" id="ARBA00004852"/>
    </source>
</evidence>
<dbReference type="NCBIfam" id="NF002032">
    <property type="entry name" value="PRK00856.1"/>
    <property type="match status" value="1"/>
</dbReference>
<dbReference type="PRINTS" id="PR00101">
    <property type="entry name" value="ATCASE"/>
</dbReference>
<dbReference type="AlphaFoldDB" id="A0AA37Q8C1"/>
<dbReference type="PANTHER" id="PTHR45753">
    <property type="entry name" value="ORNITHINE CARBAMOYLTRANSFERASE, MITOCHONDRIAL"/>
    <property type="match status" value="1"/>
</dbReference>
<accession>A0AA37Q8C1</accession>
<feature type="binding site" evidence="7">
    <location>
        <position position="89"/>
    </location>
    <ligand>
        <name>L-aspartate</name>
        <dbReference type="ChEBI" id="CHEBI:29991"/>
    </ligand>
</feature>
<dbReference type="SUPFAM" id="SSF53671">
    <property type="entry name" value="Aspartate/ornithine carbamoyltransferase"/>
    <property type="match status" value="1"/>
</dbReference>
<comment type="subunit">
    <text evidence="7">Heterododecamer (2C3:3R2) of six catalytic PyrB chains organized as two trimers (C3), and six regulatory PyrI chains organized as three dimers (R2).</text>
</comment>
<dbReference type="GO" id="GO:0016597">
    <property type="term" value="F:amino acid binding"/>
    <property type="evidence" value="ECO:0007669"/>
    <property type="project" value="InterPro"/>
</dbReference>
<reference evidence="10" key="1">
    <citation type="submission" date="2022-08" db="EMBL/GenBank/DDBJ databases">
        <title>Draft genome sequencing of Roseisolibacter agri AW1220.</title>
        <authorList>
            <person name="Tobiishi Y."/>
            <person name="Tonouchi A."/>
        </authorList>
    </citation>
    <scope>NUCLEOTIDE SEQUENCE</scope>
    <source>
        <strain evidence="10">AW1220</strain>
    </source>
</reference>
<dbReference type="Proteomes" id="UP001161325">
    <property type="component" value="Unassembled WGS sequence"/>
</dbReference>
<dbReference type="InterPro" id="IPR006132">
    <property type="entry name" value="Asp/Orn_carbamoyltranf_P-bd"/>
</dbReference>
<dbReference type="Gene3D" id="3.40.50.1370">
    <property type="entry name" value="Aspartate/ornithine carbamoyltransferase"/>
    <property type="match status" value="2"/>
</dbReference>
<dbReference type="HAMAP" id="MF_00001">
    <property type="entry name" value="Asp_carb_tr"/>
    <property type="match status" value="1"/>
</dbReference>
<evidence type="ECO:0000259" key="9">
    <source>
        <dbReference type="Pfam" id="PF02729"/>
    </source>
</evidence>
<evidence type="ECO:0000313" key="10">
    <source>
        <dbReference type="EMBL" id="GLC26557.1"/>
    </source>
</evidence>
<organism evidence="10 11">
    <name type="scientific">Roseisolibacter agri</name>
    <dbReference type="NCBI Taxonomy" id="2014610"/>
    <lineage>
        <taxon>Bacteria</taxon>
        <taxon>Pseudomonadati</taxon>
        <taxon>Gemmatimonadota</taxon>
        <taxon>Gemmatimonadia</taxon>
        <taxon>Gemmatimonadales</taxon>
        <taxon>Gemmatimonadaceae</taxon>
        <taxon>Roseisolibacter</taxon>
    </lineage>
</organism>
<comment type="catalytic activity">
    <reaction evidence="6 7">
        <text>carbamoyl phosphate + L-aspartate = N-carbamoyl-L-aspartate + phosphate + H(+)</text>
        <dbReference type="Rhea" id="RHEA:20013"/>
        <dbReference type="ChEBI" id="CHEBI:15378"/>
        <dbReference type="ChEBI" id="CHEBI:29991"/>
        <dbReference type="ChEBI" id="CHEBI:32814"/>
        <dbReference type="ChEBI" id="CHEBI:43474"/>
        <dbReference type="ChEBI" id="CHEBI:58228"/>
        <dbReference type="EC" id="2.1.3.2"/>
    </reaction>
</comment>